<dbReference type="Proteomes" id="UP000465810">
    <property type="component" value="Unassembled WGS sequence"/>
</dbReference>
<feature type="transmembrane region" description="Helical" evidence="1">
    <location>
        <begin position="211"/>
        <end position="229"/>
    </location>
</feature>
<keyword evidence="1" id="KW-1133">Transmembrane helix</keyword>
<evidence type="ECO:0000313" key="2">
    <source>
        <dbReference type="EMBL" id="MYL98153.1"/>
    </source>
</evidence>
<feature type="transmembrane region" description="Helical" evidence="1">
    <location>
        <begin position="263"/>
        <end position="281"/>
    </location>
</feature>
<evidence type="ECO:0000256" key="1">
    <source>
        <dbReference type="SAM" id="Phobius"/>
    </source>
</evidence>
<dbReference type="AlphaFoldDB" id="A0A7X4K8C2"/>
<protein>
    <recommendedName>
        <fullName evidence="4">Glycosyltransferase RgtA/B/C/D-like domain-containing protein</fullName>
    </recommendedName>
</protein>
<organism evidence="2 3">
    <name type="scientific">Novosphingobium silvae</name>
    <dbReference type="NCBI Taxonomy" id="2692619"/>
    <lineage>
        <taxon>Bacteria</taxon>
        <taxon>Pseudomonadati</taxon>
        <taxon>Pseudomonadota</taxon>
        <taxon>Alphaproteobacteria</taxon>
        <taxon>Sphingomonadales</taxon>
        <taxon>Sphingomonadaceae</taxon>
        <taxon>Novosphingobium</taxon>
    </lineage>
</organism>
<reference evidence="2 3" key="1">
    <citation type="submission" date="2019-12" db="EMBL/GenBank/DDBJ databases">
        <authorList>
            <person name="Feng G."/>
            <person name="Zhu H."/>
        </authorList>
    </citation>
    <scope>NUCLEOTIDE SEQUENCE [LARGE SCALE GENOMIC DNA]</scope>
    <source>
        <strain evidence="2 3">FGD1</strain>
    </source>
</reference>
<accession>A0A7X4K8C2</accession>
<gene>
    <name evidence="2" type="ORF">GR702_10270</name>
</gene>
<feature type="transmembrane region" description="Helical" evidence="1">
    <location>
        <begin position="20"/>
        <end position="37"/>
    </location>
</feature>
<proteinExistence type="predicted"/>
<keyword evidence="1" id="KW-0812">Transmembrane</keyword>
<comment type="caution">
    <text evidence="2">The sequence shown here is derived from an EMBL/GenBank/DDBJ whole genome shotgun (WGS) entry which is preliminary data.</text>
</comment>
<feature type="transmembrane region" description="Helical" evidence="1">
    <location>
        <begin position="187"/>
        <end position="204"/>
    </location>
</feature>
<feature type="transmembrane region" description="Helical" evidence="1">
    <location>
        <begin position="94"/>
        <end position="111"/>
    </location>
</feature>
<evidence type="ECO:0000313" key="3">
    <source>
        <dbReference type="Proteomes" id="UP000465810"/>
    </source>
</evidence>
<dbReference type="RefSeq" id="WP_160985788.1">
    <property type="nucleotide sequence ID" value="NZ_WVTD01000006.1"/>
</dbReference>
<name>A0A7X4K8C2_9SPHN</name>
<evidence type="ECO:0008006" key="4">
    <source>
        <dbReference type="Google" id="ProtNLM"/>
    </source>
</evidence>
<feature type="transmembrane region" description="Helical" evidence="1">
    <location>
        <begin position="293"/>
        <end position="315"/>
    </location>
</feature>
<sequence>MIKHSHNEAGGRARGRNMLAALVPAGLLLVLLGRSVWDVDIFWQLKLGEMILDRGGPVLREPFAALHIGEPMPAVAWAGQATMALARRLGGWDLLRVADALCWLGGFWAVGWACSRRGAPITAVALALILAFVAALPTASIRPQSFACLCFGLLLALRRLERRPAITIALGAPLLVLWQNLHPSVSVAAIALGLSALPGWAGWLRDRSRPVPVAESILAFVALAAMFATPDGFSILHTSALNAEASIAIGASEWLPLWIPGNHLNAIPVLVVALVAGRLILAHRSRIDPGELAVALALLLLTMTAYRFVLFWAVAMVPVIARVAGEPQARDKSPWAAGRVILPILLVAVLVPLVLPTRFAGTLPLDAVSRLREEGVRGTVYGDFPFGGVIIDTGYPGWQVAYDGRYYRYSRKEWRYNGGIENGIVPLVDVVRKWDPAAFVLDERHNAPLASELARSPHWQRIWSRAGVVVYVPRRR</sequence>
<feature type="transmembrane region" description="Helical" evidence="1">
    <location>
        <begin position="335"/>
        <end position="355"/>
    </location>
</feature>
<keyword evidence="1" id="KW-0472">Membrane</keyword>
<keyword evidence="3" id="KW-1185">Reference proteome</keyword>
<feature type="transmembrane region" description="Helical" evidence="1">
    <location>
        <begin position="118"/>
        <end position="135"/>
    </location>
</feature>
<dbReference type="EMBL" id="WVTD01000006">
    <property type="protein sequence ID" value="MYL98153.1"/>
    <property type="molecule type" value="Genomic_DNA"/>
</dbReference>